<proteinExistence type="predicted"/>
<dbReference type="Proteomes" id="UP000272428">
    <property type="component" value="Unassembled WGS sequence"/>
</dbReference>
<evidence type="ECO:0000313" key="3">
    <source>
        <dbReference type="Proteomes" id="UP000272428"/>
    </source>
</evidence>
<gene>
    <name evidence="2" type="ORF">BCF58_0428</name>
</gene>
<sequence length="316" mass="36058">MKKLLLYISALLYISNSCSKSTLKQPAVHKTGVQLIVLGNVQDAGSPQIGCQKKCCEKLWREPDLKRKIISIGVMDHRLQKNYIFDASPDITYQLQMLQQNNKTSGTVDGVFITHAHIGHYTGLMYLGKEAMSSKNVPVYAMPKFASFLENNGPWSQLISLKNITVKKMENEKPVVLSPSLKITPIQVPHRDEFSETVGYVIEGPEKKALFIPDIDKWKKWKYNIVDFVKKVDYAFLDATFYNADEIGNRDISTIPHPLVEESMELFKDLKPEEKKRVYFIHFNHTNNLLIPDSPESKTVLKNGYHIARMGDIVEL</sequence>
<dbReference type="PANTHER" id="PTHR42663">
    <property type="entry name" value="HYDROLASE C777.06C-RELATED-RELATED"/>
    <property type="match status" value="1"/>
</dbReference>
<dbReference type="Gene3D" id="3.60.15.10">
    <property type="entry name" value="Ribonuclease Z/Hydroxyacylglutathione hydrolase-like"/>
    <property type="match status" value="1"/>
</dbReference>
<dbReference type="PANTHER" id="PTHR42663:SF6">
    <property type="entry name" value="HYDROLASE C777.06C-RELATED"/>
    <property type="match status" value="1"/>
</dbReference>
<evidence type="ECO:0000259" key="1">
    <source>
        <dbReference type="Pfam" id="PF12706"/>
    </source>
</evidence>
<organism evidence="2 3">
    <name type="scientific">Chryseobacterium defluvii</name>
    <dbReference type="NCBI Taxonomy" id="160396"/>
    <lineage>
        <taxon>Bacteria</taxon>
        <taxon>Pseudomonadati</taxon>
        <taxon>Bacteroidota</taxon>
        <taxon>Flavobacteriia</taxon>
        <taxon>Flavobacteriales</taxon>
        <taxon>Weeksellaceae</taxon>
        <taxon>Chryseobacterium group</taxon>
        <taxon>Chryseobacterium</taxon>
    </lineage>
</organism>
<protein>
    <submittedName>
        <fullName evidence="2">Pyrroloquinoline quinone biosynthesis protein B</fullName>
    </submittedName>
</protein>
<dbReference type="AlphaFoldDB" id="A0A495SNW8"/>
<dbReference type="InterPro" id="IPR001279">
    <property type="entry name" value="Metallo-B-lactamas"/>
</dbReference>
<name>A0A495SNW8_9FLAO</name>
<dbReference type="SUPFAM" id="SSF56281">
    <property type="entry name" value="Metallo-hydrolase/oxidoreductase"/>
    <property type="match status" value="1"/>
</dbReference>
<reference evidence="2 3" key="1">
    <citation type="submission" date="2018-10" db="EMBL/GenBank/DDBJ databases">
        <title>Genomic Encyclopedia of Archaeal and Bacterial Type Strains, Phase II (KMG-II): from individual species to whole genera.</title>
        <authorList>
            <person name="Goeker M."/>
        </authorList>
    </citation>
    <scope>NUCLEOTIDE SEQUENCE [LARGE SCALE GENOMIC DNA]</scope>
    <source>
        <strain evidence="2 3">DSM 14219</strain>
    </source>
</reference>
<dbReference type="InterPro" id="IPR036866">
    <property type="entry name" value="RibonucZ/Hydroxyglut_hydro"/>
</dbReference>
<comment type="caution">
    <text evidence="2">The sequence shown here is derived from an EMBL/GenBank/DDBJ whole genome shotgun (WGS) entry which is preliminary data.</text>
</comment>
<dbReference type="Pfam" id="PF12706">
    <property type="entry name" value="Lactamase_B_2"/>
    <property type="match status" value="1"/>
</dbReference>
<keyword evidence="3" id="KW-1185">Reference proteome</keyword>
<dbReference type="EMBL" id="RBXB01000001">
    <property type="protein sequence ID" value="RKT01212.1"/>
    <property type="molecule type" value="Genomic_DNA"/>
</dbReference>
<evidence type="ECO:0000313" key="2">
    <source>
        <dbReference type="EMBL" id="RKT01212.1"/>
    </source>
</evidence>
<accession>A0A495SNW8</accession>
<feature type="domain" description="Metallo-beta-lactamase" evidence="1">
    <location>
        <begin position="82"/>
        <end position="283"/>
    </location>
</feature>